<evidence type="ECO:0000256" key="6">
    <source>
        <dbReference type="ARBA" id="ARBA00023098"/>
    </source>
</evidence>
<keyword evidence="9" id="KW-1208">Phospholipid metabolism</keyword>
<dbReference type="GO" id="GO:0005739">
    <property type="term" value="C:mitochondrion"/>
    <property type="evidence" value="ECO:0007669"/>
    <property type="project" value="TreeGrafter"/>
</dbReference>
<keyword evidence="4 13" id="KW-0812">Transmembrane</keyword>
<dbReference type="InterPro" id="IPR000462">
    <property type="entry name" value="CDP-OH_P_trans"/>
</dbReference>
<evidence type="ECO:0000256" key="13">
    <source>
        <dbReference type="SAM" id="Phobius"/>
    </source>
</evidence>
<dbReference type="AlphaFoldDB" id="A0A6A4WCL5"/>
<evidence type="ECO:0000256" key="5">
    <source>
        <dbReference type="ARBA" id="ARBA00022989"/>
    </source>
</evidence>
<accession>A0A6A4WCL5</accession>
<feature type="transmembrane region" description="Helical" evidence="13">
    <location>
        <begin position="254"/>
        <end position="276"/>
    </location>
</feature>
<dbReference type="OrthoDB" id="10020554at2759"/>
<dbReference type="EC" id="2.7.8.41" evidence="10"/>
<evidence type="ECO:0000256" key="4">
    <source>
        <dbReference type="ARBA" id="ARBA00022692"/>
    </source>
</evidence>
<dbReference type="PANTHER" id="PTHR14269">
    <property type="entry name" value="CDP-DIACYLGLYCEROL--GLYCEROL-3-PHOSPHATE 3-PHOSPHATIDYLTRANSFERASE-RELATED"/>
    <property type="match status" value="1"/>
</dbReference>
<feature type="transmembrane region" description="Helical" evidence="13">
    <location>
        <begin position="320"/>
        <end position="339"/>
    </location>
</feature>
<evidence type="ECO:0000256" key="10">
    <source>
        <dbReference type="ARBA" id="ARBA00039001"/>
    </source>
</evidence>
<dbReference type="InterPro" id="IPR050324">
    <property type="entry name" value="CDP-alcohol_PTase-I"/>
</dbReference>
<name>A0A6A4WCL5_AMPAM</name>
<evidence type="ECO:0000256" key="1">
    <source>
        <dbReference type="ARBA" id="ARBA00004141"/>
    </source>
</evidence>
<evidence type="ECO:0000256" key="12">
    <source>
        <dbReference type="SAM" id="MobiDB-lite"/>
    </source>
</evidence>
<keyword evidence="3" id="KW-0808">Transferase</keyword>
<comment type="subcellular location">
    <subcellularLocation>
        <location evidence="1">Membrane</location>
        <topology evidence="1">Multi-pass membrane protein</topology>
    </subcellularLocation>
</comment>
<evidence type="ECO:0000256" key="2">
    <source>
        <dbReference type="ARBA" id="ARBA00022516"/>
    </source>
</evidence>
<comment type="caution">
    <text evidence="14">The sequence shown here is derived from an EMBL/GenBank/DDBJ whole genome shotgun (WGS) entry which is preliminary data.</text>
</comment>
<comment type="catalytic activity">
    <reaction evidence="11">
        <text>a CDP-1,2-diacyl-sn-glycerol + a 1,2-diacyl-sn-glycero-3-phospho-(1'-sn-glycerol) = a cardiolipin + CMP + H(+)</text>
        <dbReference type="Rhea" id="RHEA:32931"/>
        <dbReference type="ChEBI" id="CHEBI:15378"/>
        <dbReference type="ChEBI" id="CHEBI:58332"/>
        <dbReference type="ChEBI" id="CHEBI:60377"/>
        <dbReference type="ChEBI" id="CHEBI:62237"/>
        <dbReference type="ChEBI" id="CHEBI:64716"/>
        <dbReference type="EC" id="2.7.8.41"/>
    </reaction>
</comment>
<proteinExistence type="predicted"/>
<dbReference type="InterPro" id="IPR043130">
    <property type="entry name" value="CDP-OH_PTrfase_TM_dom"/>
</dbReference>
<keyword evidence="2" id="KW-0444">Lipid biosynthesis</keyword>
<dbReference type="Gene3D" id="1.20.120.1760">
    <property type="match status" value="1"/>
</dbReference>
<dbReference type="EMBL" id="VIIS01000749">
    <property type="protein sequence ID" value="KAF0305457.1"/>
    <property type="molecule type" value="Genomic_DNA"/>
</dbReference>
<dbReference type="PANTHER" id="PTHR14269:SF60">
    <property type="entry name" value="CARDIOLIPIN SYNTHASE (CMP-FORMING)"/>
    <property type="match status" value="1"/>
</dbReference>
<reference evidence="14 15" key="1">
    <citation type="submission" date="2019-07" db="EMBL/GenBank/DDBJ databases">
        <title>Draft genome assembly of a fouling barnacle, Amphibalanus amphitrite (Darwin, 1854): The first reference genome for Thecostraca.</title>
        <authorList>
            <person name="Kim W."/>
        </authorList>
    </citation>
    <scope>NUCLEOTIDE SEQUENCE [LARGE SCALE GENOMIC DNA]</scope>
    <source>
        <strain evidence="14">SNU_AA5</strain>
        <tissue evidence="14">Soma without cirri and trophi</tissue>
    </source>
</reference>
<dbReference type="Proteomes" id="UP000440578">
    <property type="component" value="Unassembled WGS sequence"/>
</dbReference>
<keyword evidence="7 13" id="KW-0472">Membrane</keyword>
<gene>
    <name evidence="14" type="primary">Crls1</name>
    <name evidence="14" type="ORF">FJT64_022893</name>
</gene>
<evidence type="ECO:0000256" key="9">
    <source>
        <dbReference type="ARBA" id="ARBA00023264"/>
    </source>
</evidence>
<feature type="region of interest" description="Disordered" evidence="12">
    <location>
        <begin position="123"/>
        <end position="170"/>
    </location>
</feature>
<evidence type="ECO:0000256" key="3">
    <source>
        <dbReference type="ARBA" id="ARBA00022679"/>
    </source>
</evidence>
<keyword evidence="6" id="KW-0443">Lipid metabolism</keyword>
<evidence type="ECO:0000313" key="14">
    <source>
        <dbReference type="EMBL" id="KAF0305457.1"/>
    </source>
</evidence>
<dbReference type="GO" id="GO:0043337">
    <property type="term" value="F:cardiolipin synthase (CMP-forming)"/>
    <property type="evidence" value="ECO:0007669"/>
    <property type="project" value="UniProtKB-EC"/>
</dbReference>
<keyword evidence="5 13" id="KW-1133">Transmembrane helix</keyword>
<dbReference type="GO" id="GO:0032049">
    <property type="term" value="P:cardiolipin biosynthetic process"/>
    <property type="evidence" value="ECO:0007669"/>
    <property type="project" value="TreeGrafter"/>
</dbReference>
<keyword evidence="15" id="KW-1185">Reference proteome</keyword>
<dbReference type="Pfam" id="PF01066">
    <property type="entry name" value="CDP-OH_P_transf"/>
    <property type="match status" value="1"/>
</dbReference>
<feature type="transmembrane region" description="Helical" evidence="13">
    <location>
        <begin position="346"/>
        <end position="365"/>
    </location>
</feature>
<evidence type="ECO:0000313" key="15">
    <source>
        <dbReference type="Proteomes" id="UP000440578"/>
    </source>
</evidence>
<organism evidence="14 15">
    <name type="scientific">Amphibalanus amphitrite</name>
    <name type="common">Striped barnacle</name>
    <name type="synonym">Balanus amphitrite</name>
    <dbReference type="NCBI Taxonomy" id="1232801"/>
    <lineage>
        <taxon>Eukaryota</taxon>
        <taxon>Metazoa</taxon>
        <taxon>Ecdysozoa</taxon>
        <taxon>Arthropoda</taxon>
        <taxon>Crustacea</taxon>
        <taxon>Multicrustacea</taxon>
        <taxon>Cirripedia</taxon>
        <taxon>Thoracica</taxon>
        <taxon>Thoracicalcarea</taxon>
        <taxon>Balanomorpha</taxon>
        <taxon>Balanoidea</taxon>
        <taxon>Balanidae</taxon>
        <taxon>Amphibalaninae</taxon>
        <taxon>Amphibalanus</taxon>
    </lineage>
</organism>
<evidence type="ECO:0000256" key="8">
    <source>
        <dbReference type="ARBA" id="ARBA00023209"/>
    </source>
</evidence>
<evidence type="ECO:0000256" key="11">
    <source>
        <dbReference type="ARBA" id="ARBA00047433"/>
    </source>
</evidence>
<sequence>MGSGLVWSDWPAEMLTGCCARLLRRAAAVPRVPPVPAAALRLVAAGPVPPPPPPLTLLLCRSGHRLAVPPSVPAAPCCGPLSSPSTCGPALPSPGRCVRQSARLSTAVRTAACPAFQWRSLSDRPAREHRDEPAREHSHQSTREHSDEPAREHSDQPPRSMVEDVRRTGQQMRSTVRRMVSHENIYTVPNALCVTRIALTPAIGWLVAAEAYEPALACFIVAGVTDLLDGWIARTFPGQSSLLGSFLDPLADKLLVATLFLSLTYTGLIPLGLTVLTVARDLGLIVAAAWVRHRSVPPPLAVTLPLPLPLEPTFISKVNTFLQITLVASTLAAPVLGFVDHTALRVLWCVTAGTTVTSGMVYALLQSSTYRLLDKEDVKRPR</sequence>
<protein>
    <recommendedName>
        <fullName evidence="10">cardiolipin synthase (CMP-forming)</fullName>
        <ecNumber evidence="10">2.7.8.41</ecNumber>
    </recommendedName>
</protein>
<feature type="compositionally biased region" description="Basic and acidic residues" evidence="12">
    <location>
        <begin position="123"/>
        <end position="167"/>
    </location>
</feature>
<dbReference type="GO" id="GO:0016020">
    <property type="term" value="C:membrane"/>
    <property type="evidence" value="ECO:0007669"/>
    <property type="project" value="UniProtKB-SubCell"/>
</dbReference>
<keyword evidence="8" id="KW-0594">Phospholipid biosynthesis</keyword>
<evidence type="ECO:0000256" key="7">
    <source>
        <dbReference type="ARBA" id="ARBA00023136"/>
    </source>
</evidence>